<comment type="caution">
    <text evidence="1">The sequence shown here is derived from an EMBL/GenBank/DDBJ whole genome shotgun (WGS) entry which is preliminary data.</text>
</comment>
<accession>A0ACC2ZTY0</accession>
<name>A0ACC2ZTY0_9EURO</name>
<proteinExistence type="predicted"/>
<organism evidence="1 2">
    <name type="scientific">Neophaeococcomyces mojaviensis</name>
    <dbReference type="NCBI Taxonomy" id="3383035"/>
    <lineage>
        <taxon>Eukaryota</taxon>
        <taxon>Fungi</taxon>
        <taxon>Dikarya</taxon>
        <taxon>Ascomycota</taxon>
        <taxon>Pezizomycotina</taxon>
        <taxon>Eurotiomycetes</taxon>
        <taxon>Chaetothyriomycetidae</taxon>
        <taxon>Chaetothyriales</taxon>
        <taxon>Chaetothyriales incertae sedis</taxon>
        <taxon>Neophaeococcomyces</taxon>
    </lineage>
</organism>
<evidence type="ECO:0000313" key="1">
    <source>
        <dbReference type="EMBL" id="KAJ9651028.1"/>
    </source>
</evidence>
<keyword evidence="2" id="KW-1185">Reference proteome</keyword>
<sequence length="675" mass="73038">MSVETPEVQESSPVVAKPVGTTTANEVSAAPPQPITTAATTEPVKETSEVPAAVETAKDEAVVEASPATEGILGYKAPGLLKQFRFVKHFFWFSEEPITREALDAYIKSEKADVAHHNAAWAQETGKGVLFYAKRAEDKATPSGMILLPEATTVTKIGLTDFSFKLGSHTHKFEAATSKERDSWVVAIEKIVADSKDLKEEVTGRESYKKTIEGYAFSPMISGSTASPIKSDTPKKSLDTNTATAAATTDVATEAEPTPVTADKHSKKERSQSRKRNSVFGLFGKKDEEKELKKEEKVEKEHEKAEKKAEKEHIKEEKKIEAQHKKEEAKVEHDTVKVKEAAEAAAVAAAPAAIVAPVEKKEEKHEDKPEEVTTPTERKSKRASVFGGLFNKNKVTSPSVEKSEKEVGPVVPAKDETSAVSETAPKLDEPIETKPIDAAAVTAPADAPETVSPVPAAATSEEIKHTEPVASVETTTPKTEKKSFLAGFMKKQDKKEEPKVEKTNEEAVKETTPIATTTEPAAIDTTTETPVKETEAPKEERPAREKRRTSLFGSLGTLKRKTEKSPEPSSFASEEGKSPDTKREKSPMPSKLGGLFRRPSRAVKTENPAEEVKTDATTTTEAEPSKLTEPTETPANANIEPIGDSKIVGDVVPDELHTTVHDAVTTNPAEVKTTA</sequence>
<protein>
    <submittedName>
        <fullName evidence="1">Uncharacterized protein</fullName>
    </submittedName>
</protein>
<dbReference type="EMBL" id="JAPDRQ010000287">
    <property type="protein sequence ID" value="KAJ9651028.1"/>
    <property type="molecule type" value="Genomic_DNA"/>
</dbReference>
<reference evidence="1" key="1">
    <citation type="submission" date="2022-10" db="EMBL/GenBank/DDBJ databases">
        <title>Culturing micro-colonial fungi from biological soil crusts in the Mojave desert and describing Neophaeococcomyces mojavensis, and introducing the new genera and species Taxawa tesnikishii.</title>
        <authorList>
            <person name="Kurbessoian T."/>
            <person name="Stajich J.E."/>
        </authorList>
    </citation>
    <scope>NUCLEOTIDE SEQUENCE</scope>
    <source>
        <strain evidence="1">JES_112</strain>
    </source>
</reference>
<gene>
    <name evidence="1" type="ORF">H2198_009680</name>
</gene>
<evidence type="ECO:0000313" key="2">
    <source>
        <dbReference type="Proteomes" id="UP001172386"/>
    </source>
</evidence>
<dbReference type="Proteomes" id="UP001172386">
    <property type="component" value="Unassembled WGS sequence"/>
</dbReference>